<keyword evidence="3" id="KW-1185">Reference proteome</keyword>
<reference evidence="2 3" key="1">
    <citation type="journal article" date="2011" name="PLoS Pathog.">
        <title>Genomic and proteomic analyses of the fungus Arthrobotrys oligospora provide insights into nematode-trap formation.</title>
        <authorList>
            <person name="Yang J."/>
            <person name="Wang L."/>
            <person name="Ji X."/>
            <person name="Feng Y."/>
            <person name="Li X."/>
            <person name="Zou C."/>
            <person name="Xu J."/>
            <person name="Ren Y."/>
            <person name="Mi Q."/>
            <person name="Wu J."/>
            <person name="Liu S."/>
            <person name="Liu Y."/>
            <person name="Huang X."/>
            <person name="Wang H."/>
            <person name="Niu X."/>
            <person name="Li J."/>
            <person name="Liang L."/>
            <person name="Luo Y."/>
            <person name="Ji K."/>
            <person name="Zhou W."/>
            <person name="Yu Z."/>
            <person name="Li G."/>
            <person name="Liu Y."/>
            <person name="Li L."/>
            <person name="Qiao M."/>
            <person name="Feng L."/>
            <person name="Zhang K.-Q."/>
        </authorList>
    </citation>
    <scope>NUCLEOTIDE SEQUENCE [LARGE SCALE GENOMIC DNA]</scope>
    <source>
        <strain evidence="3">ATCC 24927 / CBS 115.81 / DSM 1491</strain>
    </source>
</reference>
<dbReference type="InParanoid" id="G1X1N9"/>
<feature type="region of interest" description="Disordered" evidence="1">
    <location>
        <begin position="1"/>
        <end position="23"/>
    </location>
</feature>
<evidence type="ECO:0000313" key="2">
    <source>
        <dbReference type="EMBL" id="EGX52862.1"/>
    </source>
</evidence>
<proteinExistence type="predicted"/>
<dbReference type="RefSeq" id="XP_011118401.1">
    <property type="nucleotide sequence ID" value="XM_011120099.1"/>
</dbReference>
<name>G1X1N9_ARTOA</name>
<sequence>MKHDNPKRASHQPPDIDSEPVNSQLIRPFDRTLHAPIRRQAANGNSRRFFSKTSLKGCSKITAYFQTDPPFRLSGICIFYTDAEYPVLPTILGQIGYATTTETLIFDTSGGEVITEVNVFYKPLYGDEAFVVVGLGVETSKTLDSNHDRRKELGDCKEEGIHEVEELKIGKSDSVQWEYNETSDYISLAT</sequence>
<dbReference type="GeneID" id="22889298"/>
<dbReference type="AlphaFoldDB" id="G1X1N9"/>
<protein>
    <submittedName>
        <fullName evidence="2">Uncharacterized protein</fullName>
    </submittedName>
</protein>
<gene>
    <name evidence="2" type="ORF">AOL_s00007g198</name>
</gene>
<dbReference type="HOGENOM" id="CLU_1427650_0_0_1"/>
<dbReference type="SUPFAM" id="SSF51101">
    <property type="entry name" value="Mannose-binding lectins"/>
    <property type="match status" value="1"/>
</dbReference>
<organism evidence="2 3">
    <name type="scientific">Arthrobotrys oligospora (strain ATCC 24927 / CBS 115.81 / DSM 1491)</name>
    <name type="common">Nematode-trapping fungus</name>
    <name type="synonym">Didymozoophaga oligospora</name>
    <dbReference type="NCBI Taxonomy" id="756982"/>
    <lineage>
        <taxon>Eukaryota</taxon>
        <taxon>Fungi</taxon>
        <taxon>Dikarya</taxon>
        <taxon>Ascomycota</taxon>
        <taxon>Pezizomycotina</taxon>
        <taxon>Orbiliomycetes</taxon>
        <taxon>Orbiliales</taxon>
        <taxon>Orbiliaceae</taxon>
        <taxon>Orbilia</taxon>
        <taxon>Orbilia oligospora</taxon>
    </lineage>
</organism>
<dbReference type="EMBL" id="ADOT01000016">
    <property type="protein sequence ID" value="EGX52862.1"/>
    <property type="molecule type" value="Genomic_DNA"/>
</dbReference>
<dbReference type="InterPro" id="IPR036404">
    <property type="entry name" value="Jacalin-like_lectin_dom_sf"/>
</dbReference>
<accession>G1X1N9</accession>
<evidence type="ECO:0000256" key="1">
    <source>
        <dbReference type="SAM" id="MobiDB-lite"/>
    </source>
</evidence>
<comment type="caution">
    <text evidence="2">The sequence shown here is derived from an EMBL/GenBank/DDBJ whole genome shotgun (WGS) entry which is preliminary data.</text>
</comment>
<evidence type="ECO:0000313" key="3">
    <source>
        <dbReference type="Proteomes" id="UP000008784"/>
    </source>
</evidence>
<dbReference type="Proteomes" id="UP000008784">
    <property type="component" value="Unassembled WGS sequence"/>
</dbReference>